<evidence type="ECO:0000256" key="1">
    <source>
        <dbReference type="ARBA" id="ARBA00004651"/>
    </source>
</evidence>
<dbReference type="Proteomes" id="UP001165092">
    <property type="component" value="Unassembled WGS sequence"/>
</dbReference>
<proteinExistence type="predicted"/>
<dbReference type="GO" id="GO:0005886">
    <property type="term" value="C:plasma membrane"/>
    <property type="evidence" value="ECO:0007669"/>
    <property type="project" value="UniProtKB-SubCell"/>
</dbReference>
<evidence type="ECO:0000256" key="5">
    <source>
        <dbReference type="ARBA" id="ARBA00023136"/>
    </source>
</evidence>
<feature type="transmembrane region" description="Helical" evidence="6">
    <location>
        <begin position="221"/>
        <end position="239"/>
    </location>
</feature>
<keyword evidence="9" id="KW-1185">Reference proteome</keyword>
<evidence type="ECO:0000313" key="9">
    <source>
        <dbReference type="Proteomes" id="UP001165092"/>
    </source>
</evidence>
<dbReference type="Pfam" id="PF00482">
    <property type="entry name" value="T2SSF"/>
    <property type="match status" value="1"/>
</dbReference>
<evidence type="ECO:0000256" key="4">
    <source>
        <dbReference type="ARBA" id="ARBA00022989"/>
    </source>
</evidence>
<organism evidence="8 9">
    <name type="scientific">Nocardiopsis ansamitocini</name>
    <dbReference type="NCBI Taxonomy" id="1670832"/>
    <lineage>
        <taxon>Bacteria</taxon>
        <taxon>Bacillati</taxon>
        <taxon>Actinomycetota</taxon>
        <taxon>Actinomycetes</taxon>
        <taxon>Streptosporangiales</taxon>
        <taxon>Nocardiopsidaceae</taxon>
        <taxon>Nocardiopsis</taxon>
    </lineage>
</organism>
<evidence type="ECO:0000256" key="6">
    <source>
        <dbReference type="SAM" id="Phobius"/>
    </source>
</evidence>
<dbReference type="InterPro" id="IPR018076">
    <property type="entry name" value="T2SS_GspF_dom"/>
</dbReference>
<keyword evidence="2" id="KW-1003">Cell membrane</keyword>
<evidence type="ECO:0000313" key="8">
    <source>
        <dbReference type="EMBL" id="GLU47218.1"/>
    </source>
</evidence>
<feature type="transmembrane region" description="Helical" evidence="6">
    <location>
        <begin position="12"/>
        <end position="31"/>
    </location>
</feature>
<dbReference type="PANTHER" id="PTHR35007:SF4">
    <property type="entry name" value="CONSERVED TRANSMEMBRANE PROTEIN-RELATED"/>
    <property type="match status" value="1"/>
</dbReference>
<comment type="caution">
    <text evidence="8">The sequence shown here is derived from an EMBL/GenBank/DDBJ whole genome shotgun (WGS) entry which is preliminary data.</text>
</comment>
<evidence type="ECO:0000256" key="2">
    <source>
        <dbReference type="ARBA" id="ARBA00022475"/>
    </source>
</evidence>
<reference evidence="8" key="1">
    <citation type="submission" date="2023-02" db="EMBL/GenBank/DDBJ databases">
        <title>Nocardiopsis ansamitocini NBRC 112285.</title>
        <authorList>
            <person name="Ichikawa N."/>
            <person name="Sato H."/>
            <person name="Tonouchi N."/>
        </authorList>
    </citation>
    <scope>NUCLEOTIDE SEQUENCE</scope>
    <source>
        <strain evidence="8">NBRC 112285</strain>
    </source>
</reference>
<evidence type="ECO:0000256" key="3">
    <source>
        <dbReference type="ARBA" id="ARBA00022692"/>
    </source>
</evidence>
<comment type="subcellular location">
    <subcellularLocation>
        <location evidence="1">Cell membrane</location>
        <topology evidence="1">Multi-pass membrane protein</topology>
    </subcellularLocation>
</comment>
<keyword evidence="3 6" id="KW-0812">Transmembrane</keyword>
<name>A0A9W6P513_9ACTN</name>
<keyword evidence="5 6" id="KW-0472">Membrane</keyword>
<dbReference type="EMBL" id="BSQG01000002">
    <property type="protein sequence ID" value="GLU47218.1"/>
    <property type="molecule type" value="Genomic_DNA"/>
</dbReference>
<sequence>MDWPALSALLAPYGPVLLLIGCAGCAAAWSSPSPGELRLQRIDTRLFRWRLPDLRTMLTRRLASSPERLRAARLRASVELCRVMTAELRAGRSPAHALEAGTAEIAPHRAVDLTEAVSLARQGHDPCDALLRAAAEPGAWGLAYLAACWRVAATSGNGLALVVERLAESLTREEALRQELSAQLAGPRATAALLAGLPVLGLLMAGGLGAAPLTFLFTTPAGLACLAGGLCLDAVGLWWTRRMVRGVLSALEP</sequence>
<feature type="domain" description="Type II secretion system protein GspF" evidence="7">
    <location>
        <begin position="81"/>
        <end position="204"/>
    </location>
</feature>
<gene>
    <name evidence="8" type="ORF">Nans01_15690</name>
</gene>
<accession>A0A9W6P513</accession>
<dbReference type="PANTHER" id="PTHR35007">
    <property type="entry name" value="INTEGRAL MEMBRANE PROTEIN-RELATED"/>
    <property type="match status" value="1"/>
</dbReference>
<dbReference type="AlphaFoldDB" id="A0A9W6P513"/>
<evidence type="ECO:0000259" key="7">
    <source>
        <dbReference type="Pfam" id="PF00482"/>
    </source>
</evidence>
<keyword evidence="4 6" id="KW-1133">Transmembrane helix</keyword>
<protein>
    <recommendedName>
        <fullName evidence="7">Type II secretion system protein GspF domain-containing protein</fullName>
    </recommendedName>
</protein>
<feature type="transmembrane region" description="Helical" evidence="6">
    <location>
        <begin position="191"/>
        <end position="215"/>
    </location>
</feature>